<dbReference type="AlphaFoldDB" id="A0A450WUL3"/>
<organism evidence="4">
    <name type="scientific">Candidatus Kentrum sp. LFY</name>
    <dbReference type="NCBI Taxonomy" id="2126342"/>
    <lineage>
        <taxon>Bacteria</taxon>
        <taxon>Pseudomonadati</taxon>
        <taxon>Pseudomonadota</taxon>
        <taxon>Gammaproteobacteria</taxon>
        <taxon>Candidatus Kentrum</taxon>
    </lineage>
</organism>
<reference evidence="4" key="1">
    <citation type="submission" date="2019-02" db="EMBL/GenBank/DDBJ databases">
        <authorList>
            <person name="Gruber-Vodicka R. H."/>
            <person name="Seah K. B. B."/>
        </authorList>
    </citation>
    <scope>NUCLEOTIDE SEQUENCE</scope>
    <source>
        <strain evidence="4">BECK_BY7</strain>
    </source>
</reference>
<dbReference type="PANTHER" id="PTHR43861">
    <property type="entry name" value="TRANS-ACONITATE 2-METHYLTRANSFERASE-RELATED"/>
    <property type="match status" value="1"/>
</dbReference>
<dbReference type="GO" id="GO:0032259">
    <property type="term" value="P:methylation"/>
    <property type="evidence" value="ECO:0007669"/>
    <property type="project" value="UniProtKB-KW"/>
</dbReference>
<name>A0A450WUL3_9GAMM</name>
<sequence>MCRKNKVSDISPEVQHVLYDKEIANFFETDLFELYSTSHDLVLKQLDARNAVLKKVLDIGCGTGWFLEKLVDNYTELSLSGSDISPHMLEIAQSKPKLTNLSIFISDIQQLIQVVPAQSFDMVSLHYVLCYEPKEIAFPIVAKLVRPGGLFSLATMTKENSFPALQKLSGSLLENIDKDEADSLCYTPLSKEDLLEYIESSKLFEIEMWNTLDKPMSFESKAQLSDFAFRSGWVSEVSDEYRPHIEKAIQDAQDIQFPIQDHFYSEIVLLKVK</sequence>
<protein>
    <submittedName>
        <fullName evidence="4">Methyltransferase domain-containing protein</fullName>
    </submittedName>
</protein>
<dbReference type="GO" id="GO:0008168">
    <property type="term" value="F:methyltransferase activity"/>
    <property type="evidence" value="ECO:0007669"/>
    <property type="project" value="UniProtKB-KW"/>
</dbReference>
<dbReference type="CDD" id="cd02440">
    <property type="entry name" value="AdoMet_MTases"/>
    <property type="match status" value="1"/>
</dbReference>
<evidence type="ECO:0000256" key="1">
    <source>
        <dbReference type="ARBA" id="ARBA00022603"/>
    </source>
</evidence>
<evidence type="ECO:0000259" key="3">
    <source>
        <dbReference type="Pfam" id="PF13649"/>
    </source>
</evidence>
<dbReference type="InterPro" id="IPR029063">
    <property type="entry name" value="SAM-dependent_MTases_sf"/>
</dbReference>
<dbReference type="PANTHER" id="PTHR43861:SF1">
    <property type="entry name" value="TRANS-ACONITATE 2-METHYLTRANSFERASE"/>
    <property type="match status" value="1"/>
</dbReference>
<accession>A0A450WUL3</accession>
<dbReference type="Gene3D" id="3.40.50.150">
    <property type="entry name" value="Vaccinia Virus protein VP39"/>
    <property type="match status" value="1"/>
</dbReference>
<keyword evidence="1 4" id="KW-0489">Methyltransferase</keyword>
<keyword evidence="2 4" id="KW-0808">Transferase</keyword>
<gene>
    <name evidence="4" type="ORF">BECKLFY1418C_GA0070996_107711</name>
</gene>
<dbReference type="Pfam" id="PF13649">
    <property type="entry name" value="Methyltransf_25"/>
    <property type="match status" value="1"/>
</dbReference>
<feature type="domain" description="Methyltransferase" evidence="3">
    <location>
        <begin position="56"/>
        <end position="149"/>
    </location>
</feature>
<evidence type="ECO:0000313" key="4">
    <source>
        <dbReference type="EMBL" id="VFK20694.1"/>
    </source>
</evidence>
<dbReference type="SUPFAM" id="SSF53335">
    <property type="entry name" value="S-adenosyl-L-methionine-dependent methyltransferases"/>
    <property type="match status" value="1"/>
</dbReference>
<proteinExistence type="predicted"/>
<dbReference type="EMBL" id="CAADFN010000077">
    <property type="protein sequence ID" value="VFK20694.1"/>
    <property type="molecule type" value="Genomic_DNA"/>
</dbReference>
<evidence type="ECO:0000256" key="2">
    <source>
        <dbReference type="ARBA" id="ARBA00022679"/>
    </source>
</evidence>
<dbReference type="InterPro" id="IPR041698">
    <property type="entry name" value="Methyltransf_25"/>
</dbReference>